<accession>C3YB17</accession>
<dbReference type="eggNOG" id="KOG1418">
    <property type="taxonomic scope" value="Eukaryota"/>
</dbReference>
<proteinExistence type="inferred from homology"/>
<dbReference type="InterPro" id="IPR013099">
    <property type="entry name" value="K_chnl_dom"/>
</dbReference>
<feature type="domain" description="Potassium channel" evidence="15">
    <location>
        <begin position="94"/>
        <end position="150"/>
    </location>
</feature>
<feature type="transmembrane region" description="Helical" evidence="14">
    <location>
        <begin position="425"/>
        <end position="449"/>
    </location>
</feature>
<comment type="subcellular location">
    <subcellularLocation>
        <location evidence="1">Membrane</location>
        <topology evidence="1">Multi-pass membrane protein</topology>
    </subcellularLocation>
</comment>
<keyword evidence="3 12" id="KW-0813">Transport</keyword>
<organism>
    <name type="scientific">Branchiostoma floridae</name>
    <name type="common">Florida lancelet</name>
    <name type="synonym">Amphioxus</name>
    <dbReference type="NCBI Taxonomy" id="7739"/>
    <lineage>
        <taxon>Eukaryota</taxon>
        <taxon>Metazoa</taxon>
        <taxon>Chordata</taxon>
        <taxon>Cephalochordata</taxon>
        <taxon>Leptocardii</taxon>
        <taxon>Amphioxiformes</taxon>
        <taxon>Branchiostomatidae</taxon>
        <taxon>Branchiostoma</taxon>
    </lineage>
</organism>
<dbReference type="PRINTS" id="PR01095">
    <property type="entry name" value="TASKCHANNEL"/>
</dbReference>
<evidence type="ECO:0000256" key="10">
    <source>
        <dbReference type="ARBA" id="ARBA00023136"/>
    </source>
</evidence>
<keyword evidence="8 14" id="KW-1133">Transmembrane helix</keyword>
<evidence type="ECO:0000256" key="2">
    <source>
        <dbReference type="ARBA" id="ARBA00006666"/>
    </source>
</evidence>
<dbReference type="Gene3D" id="1.10.287.70">
    <property type="match status" value="2"/>
</dbReference>
<evidence type="ECO:0000256" key="12">
    <source>
        <dbReference type="RuleBase" id="RU003857"/>
    </source>
</evidence>
<keyword evidence="6" id="KW-0631">Potassium channel</keyword>
<feature type="compositionally biased region" description="Basic and acidic residues" evidence="13">
    <location>
        <begin position="583"/>
        <end position="595"/>
    </location>
</feature>
<dbReference type="EMBL" id="GG666496">
    <property type="protein sequence ID" value="EEN62479.1"/>
    <property type="molecule type" value="Genomic_DNA"/>
</dbReference>
<evidence type="ECO:0000256" key="13">
    <source>
        <dbReference type="SAM" id="MobiDB-lite"/>
    </source>
</evidence>
<feature type="transmembrane region" description="Helical" evidence="14">
    <location>
        <begin position="126"/>
        <end position="148"/>
    </location>
</feature>
<gene>
    <name evidence="16" type="ORF">BRAFLDRAFT_93260</name>
</gene>
<dbReference type="SUPFAM" id="SSF81324">
    <property type="entry name" value="Voltage-gated potassium channels"/>
    <property type="match status" value="3"/>
</dbReference>
<feature type="transmembrane region" description="Helical" evidence="14">
    <location>
        <begin position="240"/>
        <end position="264"/>
    </location>
</feature>
<evidence type="ECO:0000256" key="8">
    <source>
        <dbReference type="ARBA" id="ARBA00022989"/>
    </source>
</evidence>
<dbReference type="AlphaFoldDB" id="C3YB17"/>
<feature type="domain" description="Potassium channel" evidence="15">
    <location>
        <begin position="434"/>
        <end position="519"/>
    </location>
</feature>
<name>C3YB17_BRAFL</name>
<reference evidence="16" key="1">
    <citation type="journal article" date="2008" name="Nature">
        <title>The amphioxus genome and the evolution of the chordate karyotype.</title>
        <authorList>
            <consortium name="US DOE Joint Genome Institute (JGI-PGF)"/>
            <person name="Putnam N.H."/>
            <person name="Butts T."/>
            <person name="Ferrier D.E.K."/>
            <person name="Furlong R.F."/>
            <person name="Hellsten U."/>
            <person name="Kawashima T."/>
            <person name="Robinson-Rechavi M."/>
            <person name="Shoguchi E."/>
            <person name="Terry A."/>
            <person name="Yu J.-K."/>
            <person name="Benito-Gutierrez E.L."/>
            <person name="Dubchak I."/>
            <person name="Garcia-Fernandez J."/>
            <person name="Gibson-Brown J.J."/>
            <person name="Grigoriev I.V."/>
            <person name="Horton A.C."/>
            <person name="de Jong P.J."/>
            <person name="Jurka J."/>
            <person name="Kapitonov V.V."/>
            <person name="Kohara Y."/>
            <person name="Kuroki Y."/>
            <person name="Lindquist E."/>
            <person name="Lucas S."/>
            <person name="Osoegawa K."/>
            <person name="Pennacchio L.A."/>
            <person name="Salamov A.A."/>
            <person name="Satou Y."/>
            <person name="Sauka-Spengler T."/>
            <person name="Schmutz J."/>
            <person name="Shin-I T."/>
            <person name="Toyoda A."/>
            <person name="Bronner-Fraser M."/>
            <person name="Fujiyama A."/>
            <person name="Holland L.Z."/>
            <person name="Holland P.W.H."/>
            <person name="Satoh N."/>
            <person name="Rokhsar D.S."/>
        </authorList>
    </citation>
    <scope>NUCLEOTIDE SEQUENCE [LARGE SCALE GENOMIC DNA]</scope>
    <source>
        <strain evidence="16">S238N-H82</strain>
        <tissue evidence="16">Testes</tissue>
    </source>
</reference>
<evidence type="ECO:0000256" key="5">
    <source>
        <dbReference type="ARBA" id="ARBA00022692"/>
    </source>
</evidence>
<protein>
    <recommendedName>
        <fullName evidence="15">Potassium channel domain-containing protein</fullName>
    </recommendedName>
</protein>
<sequence>MNWKALLGLAISYIAVLLVGAAVFKVLEEAFSPPVNETATLPKRADLEGVLQNFSDHQNLSISLQELLGLIDAADEVRSVNVKYAESVNTTTKFYIDFFDSLFFCGTIITTIGYGHITPKTDPGKLFCIAYALIGIPVTFFLLAAIGIKLGDANRWGEKKIKRALKVLERWPGVLRSFTLFLITVIGFGIFFFAPAYLFMIVEGWTYLDAIYYVFITLSTIGFGDMVTTLQDIENIYYDYAYKIAVIVWIMTGLSFLATIIDLISDAMKQVQQQMQENLKNVATGVNLDKFGNSLAGSVKGLSTPQMLKRKGKGKKGKAESAPDISSGYDTMEKERGMAWGPDRETILNPCSTMFHILYFKTLDPHQLLCSSLFSQLFCIAYALIGIPITVFFLAGIGIKLGDANRWVEKKVKTAVSKLARNPGVIRIATLLITLLIGFGTFFFVPAYIFTLVEKWNYLDAIYYVFITLSTIGFGDMVTTVNELEGVDVFYDYLYKVAVIVWIMTGLTFLSMVIDLVQDGLQTVKEKMKDELDAAVNLDKFPGRNISLKSLKKKRGSKTESPVDSNSAVNSLGDDNEDGIPSEDNREKGIKETII</sequence>
<dbReference type="FunFam" id="1.10.287.70:FF:000558">
    <property type="entry name" value="Uncharacterized protein"/>
    <property type="match status" value="1"/>
</dbReference>
<comment type="similarity">
    <text evidence="2 12">Belongs to the two pore domain potassium channel (TC 1.A.1.8) family.</text>
</comment>
<feature type="transmembrane region" description="Helical" evidence="14">
    <location>
        <begin position="493"/>
        <end position="517"/>
    </location>
</feature>
<evidence type="ECO:0000313" key="16">
    <source>
        <dbReference type="EMBL" id="EEN62479.1"/>
    </source>
</evidence>
<dbReference type="STRING" id="7739.C3YB17"/>
<evidence type="ECO:0000256" key="4">
    <source>
        <dbReference type="ARBA" id="ARBA00022538"/>
    </source>
</evidence>
<dbReference type="InterPro" id="IPR003280">
    <property type="entry name" value="2pore_dom_K_chnl"/>
</dbReference>
<feature type="compositionally biased region" description="Polar residues" evidence="13">
    <location>
        <begin position="559"/>
        <end position="570"/>
    </location>
</feature>
<feature type="transmembrane region" description="Helical" evidence="14">
    <location>
        <begin position="178"/>
        <end position="198"/>
    </location>
</feature>
<keyword evidence="9 12" id="KW-0406">Ion transport</keyword>
<feature type="transmembrane region" description="Helical" evidence="14">
    <location>
        <begin position="461"/>
        <end position="481"/>
    </location>
</feature>
<feature type="domain" description="Potassium channel" evidence="15">
    <location>
        <begin position="188"/>
        <end position="269"/>
    </location>
</feature>
<evidence type="ECO:0000256" key="9">
    <source>
        <dbReference type="ARBA" id="ARBA00023065"/>
    </source>
</evidence>
<feature type="transmembrane region" description="Helical" evidence="14">
    <location>
        <begin position="210"/>
        <end position="228"/>
    </location>
</feature>
<keyword evidence="5 12" id="KW-0812">Transmembrane</keyword>
<keyword evidence="4" id="KW-0633">Potassium transport</keyword>
<dbReference type="PANTHER" id="PTHR11003">
    <property type="entry name" value="POTASSIUM CHANNEL, SUBFAMILY K"/>
    <property type="match status" value="1"/>
</dbReference>
<dbReference type="FunFam" id="1.10.287.70:FF:000193">
    <property type="entry name" value="Uncharacterized protein, isoform A"/>
    <property type="match status" value="1"/>
</dbReference>
<keyword evidence="7" id="KW-0630">Potassium</keyword>
<evidence type="ECO:0000256" key="6">
    <source>
        <dbReference type="ARBA" id="ARBA00022826"/>
    </source>
</evidence>
<feature type="transmembrane region" description="Helical" evidence="14">
    <location>
        <begin position="377"/>
        <end position="399"/>
    </location>
</feature>
<keyword evidence="11 12" id="KW-0407">Ion channel</keyword>
<dbReference type="PRINTS" id="PR01333">
    <property type="entry name" value="2POREKCHANEL"/>
</dbReference>
<evidence type="ECO:0000256" key="3">
    <source>
        <dbReference type="ARBA" id="ARBA00022448"/>
    </source>
</evidence>
<evidence type="ECO:0000256" key="14">
    <source>
        <dbReference type="SAM" id="Phobius"/>
    </source>
</evidence>
<dbReference type="GO" id="GO:0016020">
    <property type="term" value="C:membrane"/>
    <property type="evidence" value="ECO:0007669"/>
    <property type="project" value="UniProtKB-SubCell"/>
</dbReference>
<keyword evidence="10 14" id="KW-0472">Membrane</keyword>
<dbReference type="PANTHER" id="PTHR11003:SF330">
    <property type="entry name" value="POTASSIUM CHANNEL DOMAIN-CONTAINING PROTEIN"/>
    <property type="match status" value="1"/>
</dbReference>
<dbReference type="InParanoid" id="C3YB17"/>
<evidence type="ECO:0000259" key="15">
    <source>
        <dbReference type="Pfam" id="PF07885"/>
    </source>
</evidence>
<evidence type="ECO:0000256" key="11">
    <source>
        <dbReference type="ARBA" id="ARBA00023303"/>
    </source>
</evidence>
<evidence type="ECO:0000256" key="1">
    <source>
        <dbReference type="ARBA" id="ARBA00004141"/>
    </source>
</evidence>
<dbReference type="InterPro" id="IPR003092">
    <property type="entry name" value="2pore_dom_K_chnl_TASK"/>
</dbReference>
<feature type="transmembrane region" description="Helical" evidence="14">
    <location>
        <begin position="94"/>
        <end position="114"/>
    </location>
</feature>
<dbReference type="GO" id="GO:0005267">
    <property type="term" value="F:potassium channel activity"/>
    <property type="evidence" value="ECO:0007669"/>
    <property type="project" value="UniProtKB-KW"/>
</dbReference>
<evidence type="ECO:0000256" key="7">
    <source>
        <dbReference type="ARBA" id="ARBA00022958"/>
    </source>
</evidence>
<dbReference type="Pfam" id="PF07885">
    <property type="entry name" value="Ion_trans_2"/>
    <property type="match status" value="3"/>
</dbReference>
<feature type="region of interest" description="Disordered" evidence="13">
    <location>
        <begin position="551"/>
        <end position="595"/>
    </location>
</feature>